<accession>A0A1L8CXK6</accession>
<evidence type="ECO:0008006" key="3">
    <source>
        <dbReference type="Google" id="ProtNLM"/>
    </source>
</evidence>
<dbReference type="SUPFAM" id="SSF53383">
    <property type="entry name" value="PLP-dependent transferases"/>
    <property type="match status" value="1"/>
</dbReference>
<dbReference type="AlphaFoldDB" id="A0A1L8CXK6"/>
<dbReference type="PANTHER" id="PTHR46658">
    <property type="entry name" value="CYS OR MET METABOLISM PYRIDOXAL-PHOSPHATE-DEPENDENT ENZYME"/>
    <property type="match status" value="1"/>
</dbReference>
<dbReference type="OrthoDB" id="9764766at2"/>
<sequence length="404" mass="44466">MLNIPHEVKKQFEIIDTIIYTNAKKVQRAFGEARISQSDFSYVTGYGYGDTGREKTEKVFASFFGAEDALVRPQIVSGTHAITLGLFAILRPGDELLVFGNPYKTFEEVIGKRGKNQGSLKEWGISYKILPFTTNLNELEIIFQNNISSKTKLLFLQKSRGYELRPSLLNEEIKLIIKIAKKYNPNLIVFVDNCYGEMVETTEPIEMGADLVAGSLIKNLGAGIAPTGGYLAGKRELIEQAAYRLTAPGLGKEVGPSLGIARNILQGFYFAPKVVGEAHKIAVLLAYFLELAGIEVLPGPFAKRGDIVQTLIFHEKDKMLNFVQSVQKISPIDNFVTIEPSLLPGYDAPVVMASGSFVSGSSIDLSADGPFVPPYIVYYQGGIALEYGIMLVESLSDKFSINYF</sequence>
<evidence type="ECO:0000313" key="1">
    <source>
        <dbReference type="EMBL" id="GAV23633.1"/>
    </source>
</evidence>
<evidence type="ECO:0000313" key="2">
    <source>
        <dbReference type="Proteomes" id="UP000187485"/>
    </source>
</evidence>
<dbReference type="PANTHER" id="PTHR46658:SF1">
    <property type="entry name" value="CYS OR MET METABOLISM PYRIDOXAL-PHOSPHATE-DEPENDENT ENZYME"/>
    <property type="match status" value="1"/>
</dbReference>
<dbReference type="RefSeq" id="WP_075860026.1">
    <property type="nucleotide sequence ID" value="NZ_BDJK01000055.1"/>
</dbReference>
<dbReference type="InterPro" id="IPR015424">
    <property type="entry name" value="PyrdxlP-dep_Trfase"/>
</dbReference>
<reference evidence="2" key="1">
    <citation type="submission" date="2016-12" db="EMBL/GenBank/DDBJ databases">
        <title>Draft Genome Sequences od Carboxydothermus pertinax and islandicus, Hydrogenogenic Carboxydotrophic Bacteria.</title>
        <authorList>
            <person name="Fukuyama Y."/>
            <person name="Ohmae K."/>
            <person name="Yoneda Y."/>
            <person name="Yoshida T."/>
            <person name="Sako Y."/>
        </authorList>
    </citation>
    <scope>NUCLEOTIDE SEQUENCE [LARGE SCALE GENOMIC DNA]</scope>
    <source>
        <strain evidence="2">Ug1</strain>
    </source>
</reference>
<organism evidence="1 2">
    <name type="scientific">Carboxydothermus pertinax</name>
    <dbReference type="NCBI Taxonomy" id="870242"/>
    <lineage>
        <taxon>Bacteria</taxon>
        <taxon>Bacillati</taxon>
        <taxon>Bacillota</taxon>
        <taxon>Clostridia</taxon>
        <taxon>Thermoanaerobacterales</taxon>
        <taxon>Thermoanaerobacteraceae</taxon>
        <taxon>Carboxydothermus</taxon>
    </lineage>
</organism>
<dbReference type="Proteomes" id="UP000187485">
    <property type="component" value="Unassembled WGS sequence"/>
</dbReference>
<keyword evidence="2" id="KW-1185">Reference proteome</keyword>
<dbReference type="Gene3D" id="3.90.1150.60">
    <property type="entry name" value="Methioning gamme-lyase, C-terminal domain"/>
    <property type="match status" value="1"/>
</dbReference>
<comment type="caution">
    <text evidence="1">The sequence shown here is derived from an EMBL/GenBank/DDBJ whole genome shotgun (WGS) entry which is preliminary data.</text>
</comment>
<dbReference type="Gene3D" id="3.40.640.10">
    <property type="entry name" value="Type I PLP-dependent aspartate aminotransferase-like (Major domain)"/>
    <property type="match status" value="1"/>
</dbReference>
<dbReference type="InterPro" id="IPR015421">
    <property type="entry name" value="PyrdxlP-dep_Trfase_major"/>
</dbReference>
<name>A0A1L8CXK6_9THEO</name>
<dbReference type="Pfam" id="PF06838">
    <property type="entry name" value="Met_gamma_lyase"/>
    <property type="match status" value="1"/>
</dbReference>
<dbReference type="InterPro" id="IPR009651">
    <property type="entry name" value="Met_g_lyase_put"/>
</dbReference>
<protein>
    <recommendedName>
        <fullName evidence="3">Aluminum resistance protein</fullName>
    </recommendedName>
</protein>
<proteinExistence type="predicted"/>
<dbReference type="STRING" id="870242.cpu_21430"/>
<gene>
    <name evidence="1" type="ORF">cpu_21430</name>
</gene>
<dbReference type="EMBL" id="BDJK01000055">
    <property type="protein sequence ID" value="GAV23633.1"/>
    <property type="molecule type" value="Genomic_DNA"/>
</dbReference>